<proteinExistence type="predicted"/>
<feature type="transmembrane region" description="Helical" evidence="1">
    <location>
        <begin position="12"/>
        <end position="41"/>
    </location>
</feature>
<comment type="caution">
    <text evidence="2">The sequence shown here is derived from an EMBL/GenBank/DDBJ whole genome shotgun (WGS) entry which is preliminary data.</text>
</comment>
<name>A0A9E2KAW8_9FIRM</name>
<feature type="transmembrane region" description="Helical" evidence="1">
    <location>
        <begin position="62"/>
        <end position="83"/>
    </location>
</feature>
<feature type="transmembrane region" description="Helical" evidence="1">
    <location>
        <begin position="103"/>
        <end position="126"/>
    </location>
</feature>
<reference evidence="2" key="1">
    <citation type="journal article" date="2021" name="PeerJ">
        <title>Extensive microbial diversity within the chicken gut microbiome revealed by metagenomics and culture.</title>
        <authorList>
            <person name="Gilroy R."/>
            <person name="Ravi A."/>
            <person name="Getino M."/>
            <person name="Pursley I."/>
            <person name="Horton D.L."/>
            <person name="Alikhan N.F."/>
            <person name="Baker D."/>
            <person name="Gharbi K."/>
            <person name="Hall N."/>
            <person name="Watson M."/>
            <person name="Adriaenssens E.M."/>
            <person name="Foster-Nyarko E."/>
            <person name="Jarju S."/>
            <person name="Secka A."/>
            <person name="Antonio M."/>
            <person name="Oren A."/>
            <person name="Chaudhuri R.R."/>
            <person name="La Ragione R."/>
            <person name="Hildebrand F."/>
            <person name="Pallen M.J."/>
        </authorList>
    </citation>
    <scope>NUCLEOTIDE SEQUENCE</scope>
    <source>
        <strain evidence="2">B5-657</strain>
    </source>
</reference>
<keyword evidence="1" id="KW-0472">Membrane</keyword>
<accession>A0A9E2KAW8</accession>
<dbReference type="Proteomes" id="UP000824229">
    <property type="component" value="Unassembled WGS sequence"/>
</dbReference>
<evidence type="ECO:0000256" key="1">
    <source>
        <dbReference type="SAM" id="Phobius"/>
    </source>
</evidence>
<evidence type="ECO:0000313" key="2">
    <source>
        <dbReference type="EMBL" id="MBU3803307.1"/>
    </source>
</evidence>
<organism evidence="2 3">
    <name type="scientific">Candidatus Cellulosilyticum pullistercoris</name>
    <dbReference type="NCBI Taxonomy" id="2838521"/>
    <lineage>
        <taxon>Bacteria</taxon>
        <taxon>Bacillati</taxon>
        <taxon>Bacillota</taxon>
        <taxon>Clostridia</taxon>
        <taxon>Lachnospirales</taxon>
        <taxon>Cellulosilyticaceae</taxon>
        <taxon>Cellulosilyticum</taxon>
    </lineage>
</organism>
<feature type="non-terminal residue" evidence="2">
    <location>
        <position position="148"/>
    </location>
</feature>
<keyword evidence="1" id="KW-1133">Transmembrane helix</keyword>
<dbReference type="EMBL" id="JAHLFQ010000019">
    <property type="protein sequence ID" value="MBU3803307.1"/>
    <property type="molecule type" value="Genomic_DNA"/>
</dbReference>
<dbReference type="AlphaFoldDB" id="A0A9E2KAW8"/>
<reference evidence="2" key="2">
    <citation type="submission" date="2021-04" db="EMBL/GenBank/DDBJ databases">
        <authorList>
            <person name="Gilroy R."/>
        </authorList>
    </citation>
    <scope>NUCLEOTIDE SEQUENCE</scope>
    <source>
        <strain evidence="2">B5-657</strain>
    </source>
</reference>
<protein>
    <submittedName>
        <fullName evidence="2">Uncharacterized protein</fullName>
    </submittedName>
</protein>
<gene>
    <name evidence="2" type="ORF">H9872_00920</name>
</gene>
<sequence>MYSVKDLINDPIILRLLLSLIILLITLFAKRVLSQVVIGFLSKIKIRNLSLDTRLFDCLQKPINSILLITGIYIALAASPFVYYHVPTEQVLNLDFLNIRLSIIHIGLINKLYSALFAAIITWIIYDSIHLYEQFFTELNEKHALIDN</sequence>
<keyword evidence="1" id="KW-0812">Transmembrane</keyword>
<evidence type="ECO:0000313" key="3">
    <source>
        <dbReference type="Proteomes" id="UP000824229"/>
    </source>
</evidence>